<dbReference type="STRING" id="289078.A0A2X0K8E1"/>
<evidence type="ECO:0000259" key="9">
    <source>
        <dbReference type="SMART" id="SM01281"/>
    </source>
</evidence>
<keyword evidence="5" id="KW-0804">Transcription</keyword>
<proteinExistence type="inferred from homology"/>
<feature type="region of interest" description="Disordered" evidence="8">
    <location>
        <begin position="1589"/>
        <end position="1627"/>
    </location>
</feature>
<name>A0A2X0K8E1_9BASI</name>
<dbReference type="Proteomes" id="UP000249723">
    <property type="component" value="Unassembled WGS sequence"/>
</dbReference>
<gene>
    <name evidence="10" type="ORF">BZ3500_MVSOF-1268-A1-R1_CHR9G10375</name>
</gene>
<dbReference type="OrthoDB" id="20828at2759"/>
<feature type="compositionally biased region" description="Low complexity" evidence="8">
    <location>
        <begin position="1595"/>
        <end position="1626"/>
    </location>
</feature>
<feature type="domain" description="Mediator complex subunit Med12" evidence="9">
    <location>
        <begin position="176"/>
        <end position="239"/>
    </location>
</feature>
<organism evidence="10 11">
    <name type="scientific">Microbotryum saponariae</name>
    <dbReference type="NCBI Taxonomy" id="289078"/>
    <lineage>
        <taxon>Eukaryota</taxon>
        <taxon>Fungi</taxon>
        <taxon>Dikarya</taxon>
        <taxon>Basidiomycota</taxon>
        <taxon>Pucciniomycotina</taxon>
        <taxon>Microbotryomycetes</taxon>
        <taxon>Microbotryales</taxon>
        <taxon>Microbotryaceae</taxon>
        <taxon>Microbotryum</taxon>
    </lineage>
</organism>
<accession>A0A2X0K8E1</accession>
<dbReference type="EMBL" id="FMWP01000107">
    <property type="protein sequence ID" value="SCZ99985.1"/>
    <property type="molecule type" value="Genomic_DNA"/>
</dbReference>
<comment type="subcellular location">
    <subcellularLocation>
        <location evidence="1">Nucleus</location>
    </subcellularLocation>
</comment>
<dbReference type="PANTHER" id="PTHR46567">
    <property type="entry name" value="MEDIATOR OF RNA POLYMERASE II TRANSCRIPTION SUBUNIT 12"/>
    <property type="match status" value="1"/>
</dbReference>
<evidence type="ECO:0000256" key="6">
    <source>
        <dbReference type="ARBA" id="ARBA00023242"/>
    </source>
</evidence>
<feature type="compositionally biased region" description="Polar residues" evidence="8">
    <location>
        <begin position="16"/>
        <end position="25"/>
    </location>
</feature>
<feature type="compositionally biased region" description="Gly residues" evidence="8">
    <location>
        <begin position="68"/>
        <end position="80"/>
    </location>
</feature>
<comment type="similarity">
    <text evidence="2">Belongs to the Mediator complex subunit 12 family.</text>
</comment>
<feature type="region of interest" description="Disordered" evidence="8">
    <location>
        <begin position="1"/>
        <end position="33"/>
    </location>
</feature>
<evidence type="ECO:0000256" key="8">
    <source>
        <dbReference type="SAM" id="MobiDB-lite"/>
    </source>
</evidence>
<reference evidence="11" key="1">
    <citation type="submission" date="2016-10" db="EMBL/GenBank/DDBJ databases">
        <authorList>
            <person name="Jeantristanb JTB J.-T."/>
            <person name="Ricardo R."/>
        </authorList>
    </citation>
    <scope>NUCLEOTIDE SEQUENCE [LARGE SCALE GENOMIC DNA]</scope>
</reference>
<dbReference type="SMART" id="SM01281">
    <property type="entry name" value="Med12"/>
    <property type="match status" value="1"/>
</dbReference>
<dbReference type="InterPro" id="IPR019035">
    <property type="entry name" value="Mediator_Med12"/>
</dbReference>
<feature type="region of interest" description="Disordered" evidence="8">
    <location>
        <begin position="53"/>
        <end position="87"/>
    </location>
</feature>
<keyword evidence="11" id="KW-1185">Reference proteome</keyword>
<evidence type="ECO:0000256" key="1">
    <source>
        <dbReference type="ARBA" id="ARBA00004123"/>
    </source>
</evidence>
<evidence type="ECO:0000313" key="11">
    <source>
        <dbReference type="Proteomes" id="UP000249723"/>
    </source>
</evidence>
<dbReference type="GO" id="GO:0016592">
    <property type="term" value="C:mediator complex"/>
    <property type="evidence" value="ECO:0007669"/>
    <property type="project" value="InterPro"/>
</dbReference>
<evidence type="ECO:0000256" key="2">
    <source>
        <dbReference type="ARBA" id="ARBA00010289"/>
    </source>
</evidence>
<dbReference type="Pfam" id="PF09497">
    <property type="entry name" value="Med12"/>
    <property type="match status" value="1"/>
</dbReference>
<protein>
    <recommendedName>
        <fullName evidence="3">Mediator of RNA polymerase II transcription subunit 12</fullName>
    </recommendedName>
    <alternativeName>
        <fullName evidence="7">Mediator complex subunit 12</fullName>
    </alternativeName>
</protein>
<evidence type="ECO:0000256" key="7">
    <source>
        <dbReference type="ARBA" id="ARBA00032010"/>
    </source>
</evidence>
<evidence type="ECO:0000313" key="10">
    <source>
        <dbReference type="EMBL" id="SCZ99985.1"/>
    </source>
</evidence>
<dbReference type="GO" id="GO:0003712">
    <property type="term" value="F:transcription coregulator activity"/>
    <property type="evidence" value="ECO:0007669"/>
    <property type="project" value="InterPro"/>
</dbReference>
<evidence type="ECO:0000256" key="4">
    <source>
        <dbReference type="ARBA" id="ARBA00023015"/>
    </source>
</evidence>
<evidence type="ECO:0000256" key="3">
    <source>
        <dbReference type="ARBA" id="ARBA00019622"/>
    </source>
</evidence>
<dbReference type="GO" id="GO:0006357">
    <property type="term" value="P:regulation of transcription by RNA polymerase II"/>
    <property type="evidence" value="ECO:0007669"/>
    <property type="project" value="InterPro"/>
</dbReference>
<evidence type="ECO:0000256" key="5">
    <source>
        <dbReference type="ARBA" id="ARBA00023163"/>
    </source>
</evidence>
<dbReference type="PANTHER" id="PTHR46567:SF1">
    <property type="entry name" value="MEDIATOR OF RNA POLYMERASE II TRANSCRIPTION SUBUNIT 12"/>
    <property type="match status" value="1"/>
</dbReference>
<feature type="region of interest" description="Disordered" evidence="8">
    <location>
        <begin position="1673"/>
        <end position="1699"/>
    </location>
</feature>
<keyword evidence="6" id="KW-0539">Nucleus</keyword>
<keyword evidence="4" id="KW-0805">Transcription regulation</keyword>
<sequence>MTTRLGSRGHLPSSLPPTLTQNPNSALPPINSHRFQPCPLDHVLRQQGLTRYHLEPPSWRPPWLPARGGAGSGSGSGPGGASTSSSSSSAAAAAASTSIYPQFYAPCDGQEEDQLTETAVKTGFGGKNVVQTETFSAHQLIYEKLKSEDILGNLSRLSNAVRDRARQLVPTYGPPSFKLPKRNIVTDTKREQWFTDLSNPAVPLSKLFSIVPHGYRGQQILEMFYSKKVPFLRAIWFVRAFGALEIQNNIAKRPASAPSAVASYTLEWTLIVQEFVRKQLAEITTDEAPAASLTSPTTVTHPLRTTLSAKAQAKQPVMLDNNLRNAWTTKFSYTQPAAAHSLRLLEALYEEHLLDSDSFLRFLVNQIDSSNIGQLPFALFLAEEYLGELLLSEPLSARLIAACFARLDSLVSLTTPASIYSATTSTLTSLIRSTFVALPDAFIAAPLWSQYASSLTKLLDGLEDPVLVQMVRVDMSDLKVRSEAASKGTEDEDSSEPDDNETIQLLDSIAFPTLLAQVHKSLFHKRRRKRGLQVELPLMFTWATCGDRAGPYRRYAVAALIAMEKQNMGVDEQPRVDIERVFIDWIDSGARTGGARKASDEDAEIRLLLEELIRCNVIGYSSYLQRMIARGETEEASCASKPSSSIHIKLLKTVALHDGSGRPLAKKRMALKVSSASRSESERLLGDATRELYRLVPSLVDGQSHPLAALLGDRDCTTLLDAISGLGKNGMHLVLQRDTIPVGLARLLRPKDEHMALTAEEHAILTQTYLAVEDYFGLLQYIFVVLIHAPTRDVLSCVLDLIEGNLDCWTALGALPTLGQALLIAHEGLKSDGINDRRLIALLRQFGRAQCLDALNLTKLEQDYQELVLSLSTSRPQQQSLPAGFPELQGLLIDSSPQAIAQLGTTLWYRYHAFENWAVIAIESSVQLLAGVSASTIVRFLREINERLPTGLEAQIGKWIAQMPSYSMIATFGAHLSSGVAILLLELVTGGILSPSALITLVILPVWRTLLNAASSPTNPVSHAPIQGPSLDATLLQALDTITHIFGSLITRSSHAIGGFASTEDPSNTPAALLQRQRGDSRCASLFTQASLAELGKCVASLAVQQDFWTTLGQHERAQTTGMLLVHLNSWPAFQTAVVRDPQVFASAVLDTAAVGAAPLATNAHRPKLLAALLLTLKDSSTAIPASLVSTEDWDLFLSGLTTWRLAVSKVEVQACLERLDLDHTISDAEKAEGLNTLSRHFLDRVCSGEGHTYLGEQIVKCYHGHASDELVSVAFSRLAEAVDGLARTASIERRTHSLTTLRCTGRLLNTLLQSSSASSQVTPLRQLLTAIRCCLEGLVDEGVNSSREAILHSAHLLAIALRCSTTVSPAATETVDLFKGCLIPCAKLAALSCRDCPNDVELSSVLLDTCSHLLFGLTDLAPSLRLPSIESIIAPEVELDSLPEAALLRLERLFDAAGSTLPVANPWDLVDHADPGPPQTTRHNSGPLDLAWFDAKILTVIPPLTAMDVHNGPASSGTMTNGNRFAVAATPFSTAAAHVHAITGHQATFERGRQSNFDFETPCIAMSVAARDHRRTLMAAKAQLSKYDPNNTGSAAPAAHSPAAGAPSGSAAAPQASTAISPSAQAKKREETLAALASASASATISAKRKDPPEVVVIDSDEEDEPIAQIVAAKAPAAKRGRPSNRDGASAARKKVKT</sequence>